<accession>A0ABU9R632</accession>
<reference evidence="1 2" key="1">
    <citation type="submission" date="2024-01" db="EMBL/GenBank/DDBJ databases">
        <title>The diversity of rhizobia nodulating Mimosa spp. in eleven states of Brazil covering several biomes is determined by host plant, location, and edaphic factors.</title>
        <authorList>
            <person name="Rouws L."/>
            <person name="Barauna A."/>
            <person name="Beukes C."/>
            <person name="De Faria S.M."/>
            <person name="Gross E."/>
            <person name="Dos Reis Junior F.B."/>
            <person name="Simon M."/>
            <person name="Maluk M."/>
            <person name="Odee D.W."/>
            <person name="Kenicer G."/>
            <person name="Young J.P.W."/>
            <person name="Reis V.M."/>
            <person name="Zilli J."/>
            <person name="James E.K."/>
        </authorList>
    </citation>
    <scope>NUCLEOTIDE SEQUENCE [LARGE SCALE GENOMIC DNA]</scope>
    <source>
        <strain evidence="1 2">JPY530</strain>
    </source>
</reference>
<evidence type="ECO:0000313" key="2">
    <source>
        <dbReference type="Proteomes" id="UP001481677"/>
    </source>
</evidence>
<name>A0ABU9R632_9BURK</name>
<gene>
    <name evidence="1" type="ORF">V4C56_22005</name>
</gene>
<sequence>MTGFSIDFVSDMDHEHLMAEISFNGQRLCVLDKEGGNDEMEIEFLADLYVLPENVRMKFSLAEFLKTVEIARSDLEKCA</sequence>
<evidence type="ECO:0000313" key="1">
    <source>
        <dbReference type="EMBL" id="MEM5342288.1"/>
    </source>
</evidence>
<dbReference type="Proteomes" id="UP001481677">
    <property type="component" value="Unassembled WGS sequence"/>
</dbReference>
<keyword evidence="2" id="KW-1185">Reference proteome</keyword>
<organism evidence="1 2">
    <name type="scientific">Paraburkholderia azotifigens</name>
    <dbReference type="NCBI Taxonomy" id="2057004"/>
    <lineage>
        <taxon>Bacteria</taxon>
        <taxon>Pseudomonadati</taxon>
        <taxon>Pseudomonadota</taxon>
        <taxon>Betaproteobacteria</taxon>
        <taxon>Burkholderiales</taxon>
        <taxon>Burkholderiaceae</taxon>
        <taxon>Paraburkholderia</taxon>
    </lineage>
</organism>
<comment type="caution">
    <text evidence="1">The sequence shown here is derived from an EMBL/GenBank/DDBJ whole genome shotgun (WGS) entry which is preliminary data.</text>
</comment>
<proteinExistence type="predicted"/>
<protein>
    <submittedName>
        <fullName evidence="1">Uncharacterized protein</fullName>
    </submittedName>
</protein>
<dbReference type="EMBL" id="JAZHGA010000015">
    <property type="protein sequence ID" value="MEM5342288.1"/>
    <property type="molecule type" value="Genomic_DNA"/>
</dbReference>